<organism evidence="2 3">
    <name type="scientific">Aliicoccus persicus</name>
    <dbReference type="NCBI Taxonomy" id="930138"/>
    <lineage>
        <taxon>Bacteria</taxon>
        <taxon>Bacillati</taxon>
        <taxon>Bacillota</taxon>
        <taxon>Bacilli</taxon>
        <taxon>Bacillales</taxon>
        <taxon>Staphylococcaceae</taxon>
        <taxon>Aliicoccus</taxon>
    </lineage>
</organism>
<gene>
    <name evidence="2" type="ORF">K8V35_00760</name>
</gene>
<evidence type="ECO:0000256" key="1">
    <source>
        <dbReference type="SAM" id="Phobius"/>
    </source>
</evidence>
<reference evidence="2" key="2">
    <citation type="submission" date="2021-09" db="EMBL/GenBank/DDBJ databases">
        <authorList>
            <person name="Gilroy R."/>
        </authorList>
    </citation>
    <scope>NUCLEOTIDE SEQUENCE</scope>
    <source>
        <strain evidence="2">6019</strain>
    </source>
</reference>
<keyword evidence="1" id="KW-0472">Membrane</keyword>
<feature type="transmembrane region" description="Helical" evidence="1">
    <location>
        <begin position="204"/>
        <end position="225"/>
    </location>
</feature>
<evidence type="ECO:0000313" key="2">
    <source>
        <dbReference type="EMBL" id="HJE18869.1"/>
    </source>
</evidence>
<dbReference type="Proteomes" id="UP000763505">
    <property type="component" value="Unassembled WGS sequence"/>
</dbReference>
<feature type="transmembrane region" description="Helical" evidence="1">
    <location>
        <begin position="135"/>
        <end position="160"/>
    </location>
</feature>
<proteinExistence type="predicted"/>
<keyword evidence="1" id="KW-1133">Transmembrane helix</keyword>
<accession>A0A921B4H1</accession>
<feature type="transmembrane region" description="Helical" evidence="1">
    <location>
        <begin position="167"/>
        <end position="184"/>
    </location>
</feature>
<comment type="caution">
    <text evidence="2">The sequence shown here is derived from an EMBL/GenBank/DDBJ whole genome shotgun (WGS) entry which is preliminary data.</text>
</comment>
<sequence length="238" mass="27156">MNSMKGTIRLVYEDALWFLGKFLFLYITIPLMLGWILIELIFGLPDDAVVAISVPAYLFISMFAVMGFRSLISVAVAFGGTRIQLLKVFYGMGLATVSMSMLLLNILQYILIATTVNNRFNIMHPATFMLDEYHFITYLWIDLMIAFFLFGISFLIYCISYRLGMKWSLVIVTLLILSGMFLYYGGVIDISTFEWIWNNSLEPLTYITLVGLIGLIGLFVTYPLMRNAPLNKSIFNVI</sequence>
<dbReference type="AlphaFoldDB" id="A0A921B4H1"/>
<evidence type="ECO:0000313" key="3">
    <source>
        <dbReference type="Proteomes" id="UP000763505"/>
    </source>
</evidence>
<feature type="transmembrane region" description="Helical" evidence="1">
    <location>
        <begin position="21"/>
        <end position="44"/>
    </location>
</feature>
<keyword evidence="1" id="KW-0812">Transmembrane</keyword>
<reference evidence="2" key="1">
    <citation type="journal article" date="2021" name="PeerJ">
        <title>Extensive microbial diversity within the chicken gut microbiome revealed by metagenomics and culture.</title>
        <authorList>
            <person name="Gilroy R."/>
            <person name="Ravi A."/>
            <person name="Getino M."/>
            <person name="Pursley I."/>
            <person name="Horton D.L."/>
            <person name="Alikhan N.F."/>
            <person name="Baker D."/>
            <person name="Gharbi K."/>
            <person name="Hall N."/>
            <person name="Watson M."/>
            <person name="Adriaenssens E.M."/>
            <person name="Foster-Nyarko E."/>
            <person name="Jarju S."/>
            <person name="Secka A."/>
            <person name="Antonio M."/>
            <person name="Oren A."/>
            <person name="Chaudhuri R.R."/>
            <person name="La Ragione R."/>
            <person name="Hildebrand F."/>
            <person name="Pallen M.J."/>
        </authorList>
    </citation>
    <scope>NUCLEOTIDE SEQUENCE</scope>
    <source>
        <strain evidence="2">6019</strain>
    </source>
</reference>
<protein>
    <submittedName>
        <fullName evidence="2">Uncharacterized protein</fullName>
    </submittedName>
</protein>
<feature type="transmembrane region" description="Helical" evidence="1">
    <location>
        <begin position="56"/>
        <end position="78"/>
    </location>
</feature>
<name>A0A921B4H1_9STAP</name>
<feature type="transmembrane region" description="Helical" evidence="1">
    <location>
        <begin position="90"/>
        <end position="115"/>
    </location>
</feature>
<dbReference type="EMBL" id="DYYI01000007">
    <property type="protein sequence ID" value="HJE18869.1"/>
    <property type="molecule type" value="Genomic_DNA"/>
</dbReference>